<dbReference type="PANTHER" id="PTHR48104:SF30">
    <property type="entry name" value="METACASPASE-1"/>
    <property type="match status" value="1"/>
</dbReference>
<dbReference type="Gene3D" id="3.40.50.12660">
    <property type="match status" value="1"/>
</dbReference>
<evidence type="ECO:0000313" key="2">
    <source>
        <dbReference type="EMBL" id="QHT77745.1"/>
    </source>
</evidence>
<dbReference type="InterPro" id="IPR029030">
    <property type="entry name" value="Caspase-like_dom_sf"/>
</dbReference>
<evidence type="ECO:0000259" key="1">
    <source>
        <dbReference type="Pfam" id="PF00656"/>
    </source>
</evidence>
<dbReference type="GO" id="GO:0006508">
    <property type="term" value="P:proteolysis"/>
    <property type="evidence" value="ECO:0007669"/>
    <property type="project" value="InterPro"/>
</dbReference>
<accession>A0A6C0HC83</accession>
<feature type="domain" description="Peptidase C14 caspase" evidence="1">
    <location>
        <begin position="2"/>
        <end position="245"/>
    </location>
</feature>
<dbReference type="PANTHER" id="PTHR48104">
    <property type="entry name" value="METACASPASE-4"/>
    <property type="match status" value="1"/>
</dbReference>
<dbReference type="Pfam" id="PF00656">
    <property type="entry name" value="Peptidase_C14"/>
    <property type="match status" value="1"/>
</dbReference>
<protein>
    <recommendedName>
        <fullName evidence="1">Peptidase C14 caspase domain-containing protein</fullName>
    </recommendedName>
</protein>
<name>A0A6C0HC83_9ZZZZ</name>
<dbReference type="GO" id="GO:0005737">
    <property type="term" value="C:cytoplasm"/>
    <property type="evidence" value="ECO:0007669"/>
    <property type="project" value="TreeGrafter"/>
</dbReference>
<dbReference type="EMBL" id="MN739921">
    <property type="protein sequence ID" value="QHT77745.1"/>
    <property type="molecule type" value="Genomic_DNA"/>
</dbReference>
<dbReference type="InterPro" id="IPR011600">
    <property type="entry name" value="Pept_C14_caspase"/>
</dbReference>
<proteinExistence type="predicted"/>
<dbReference type="SUPFAM" id="SSF52129">
    <property type="entry name" value="Caspase-like"/>
    <property type="match status" value="1"/>
</dbReference>
<organism evidence="2">
    <name type="scientific">viral metagenome</name>
    <dbReference type="NCBI Taxonomy" id="1070528"/>
    <lineage>
        <taxon>unclassified sequences</taxon>
        <taxon>metagenomes</taxon>
        <taxon>organismal metagenomes</taxon>
    </lineage>
</organism>
<dbReference type="GO" id="GO:0004197">
    <property type="term" value="F:cysteine-type endopeptidase activity"/>
    <property type="evidence" value="ECO:0007669"/>
    <property type="project" value="InterPro"/>
</dbReference>
<sequence length="289" mass="32792">MKKALLIGINYINDSDITLNGCIDDVINMRNMLIDAYDYDPSNILTLRDDEVHFTQQPTRDNIINHFKRLAAESDKLDELWVHYSGHGSQISDNKSLNADKMENILVPVDYKTKGFILDIELLAIVKTIKCKTILLFDSCHSGTMCDLPWAIEYKNPLNYTVTHINNVVISNPNIFMFSGCKDSQTSDDSYSSENQQYVGAFTDAFLHSLRKNRHNVAYKVLYRDICEYLAQNGFSQMPIFSSSVKEPNLIFTRANGLNVPVIMTKAPPVINASNAAVKKNMSFMLRSR</sequence>
<dbReference type="AlphaFoldDB" id="A0A6C0HC83"/>
<reference evidence="2" key="1">
    <citation type="journal article" date="2020" name="Nature">
        <title>Giant virus diversity and host interactions through global metagenomics.</title>
        <authorList>
            <person name="Schulz F."/>
            <person name="Roux S."/>
            <person name="Paez-Espino D."/>
            <person name="Jungbluth S."/>
            <person name="Walsh D.A."/>
            <person name="Denef V.J."/>
            <person name="McMahon K.D."/>
            <person name="Konstantinidis K.T."/>
            <person name="Eloe-Fadrosh E.A."/>
            <person name="Kyrpides N.C."/>
            <person name="Woyke T."/>
        </authorList>
    </citation>
    <scope>NUCLEOTIDE SEQUENCE</scope>
    <source>
        <strain evidence="2">GVMAG-M-3300023179-90</strain>
    </source>
</reference>
<dbReference type="InterPro" id="IPR050452">
    <property type="entry name" value="Metacaspase"/>
</dbReference>